<keyword evidence="4 7" id="KW-0689">Ribosomal protein</keyword>
<dbReference type="GO" id="GO:0006412">
    <property type="term" value="P:translation"/>
    <property type="evidence" value="ECO:0007669"/>
    <property type="project" value="InterPro"/>
</dbReference>
<keyword evidence="10" id="KW-1185">Reference proteome</keyword>
<evidence type="ECO:0000256" key="4">
    <source>
        <dbReference type="ARBA" id="ARBA00022980"/>
    </source>
</evidence>
<dbReference type="GO" id="GO:0000027">
    <property type="term" value="P:ribosomal large subunit assembly"/>
    <property type="evidence" value="ECO:0007669"/>
    <property type="project" value="UniProtKB-UniRule"/>
</dbReference>
<evidence type="ECO:0000313" key="9">
    <source>
        <dbReference type="EMBL" id="QAR33848.1"/>
    </source>
</evidence>
<dbReference type="RefSeq" id="WP_128467133.1">
    <property type="nucleotide sequence ID" value="NZ_CP035108.1"/>
</dbReference>
<dbReference type="NCBIfam" id="TIGR01032">
    <property type="entry name" value="rplT_bact"/>
    <property type="match status" value="1"/>
</dbReference>
<evidence type="ECO:0000256" key="8">
    <source>
        <dbReference type="RuleBase" id="RU000560"/>
    </source>
</evidence>
<protein>
    <recommendedName>
        <fullName evidence="6 7">Large ribosomal subunit protein bL20</fullName>
    </recommendedName>
</protein>
<gene>
    <name evidence="7" type="primary">rplT</name>
    <name evidence="9" type="ORF">EP073_10675</name>
</gene>
<evidence type="ECO:0000256" key="6">
    <source>
        <dbReference type="ARBA" id="ARBA00035172"/>
    </source>
</evidence>
<dbReference type="AlphaFoldDB" id="A0A3R6AZ29"/>
<evidence type="ECO:0000256" key="7">
    <source>
        <dbReference type="HAMAP-Rule" id="MF_00382"/>
    </source>
</evidence>
<dbReference type="GO" id="GO:0005840">
    <property type="term" value="C:ribosome"/>
    <property type="evidence" value="ECO:0007669"/>
    <property type="project" value="UniProtKB-KW"/>
</dbReference>
<keyword evidence="3 7" id="KW-0694">RNA-binding</keyword>
<dbReference type="HAMAP" id="MF_00382">
    <property type="entry name" value="Ribosomal_bL20"/>
    <property type="match status" value="1"/>
</dbReference>
<dbReference type="Pfam" id="PF00453">
    <property type="entry name" value="Ribosomal_L20"/>
    <property type="match status" value="1"/>
</dbReference>
<dbReference type="SUPFAM" id="SSF74731">
    <property type="entry name" value="Ribosomal protein L20"/>
    <property type="match status" value="1"/>
</dbReference>
<dbReference type="PRINTS" id="PR00062">
    <property type="entry name" value="RIBOSOMALL20"/>
</dbReference>
<dbReference type="GO" id="GO:0019843">
    <property type="term" value="F:rRNA binding"/>
    <property type="evidence" value="ECO:0007669"/>
    <property type="project" value="UniProtKB-UniRule"/>
</dbReference>
<keyword evidence="5 7" id="KW-0687">Ribonucleoprotein</keyword>
<proteinExistence type="inferred from homology"/>
<sequence>MPRAKGGVKARKRHKKWLEVSKGFQGAANNVYKKSREQGERALAEAYKGRKRRKRDFRTLWIIRIGAAVRQYGLSYSTFIGKLKEKNITLDRKSLSEMAIKSPEQFEQLVKQVNA</sequence>
<dbReference type="GO" id="GO:0003735">
    <property type="term" value="F:structural constituent of ribosome"/>
    <property type="evidence" value="ECO:0007669"/>
    <property type="project" value="InterPro"/>
</dbReference>
<evidence type="ECO:0000256" key="1">
    <source>
        <dbReference type="ARBA" id="ARBA00007698"/>
    </source>
</evidence>
<dbReference type="Proteomes" id="UP000287502">
    <property type="component" value="Chromosome"/>
</dbReference>
<dbReference type="Gene3D" id="6.10.160.10">
    <property type="match status" value="1"/>
</dbReference>
<dbReference type="InterPro" id="IPR035566">
    <property type="entry name" value="Ribosomal_protein_bL20_C"/>
</dbReference>
<dbReference type="EMBL" id="CP035108">
    <property type="protein sequence ID" value="QAR33848.1"/>
    <property type="molecule type" value="Genomic_DNA"/>
</dbReference>
<accession>A0A3R6AZ29</accession>
<name>A0A3R6AZ29_9BACT</name>
<dbReference type="FunFam" id="1.10.1900.20:FF:000001">
    <property type="entry name" value="50S ribosomal protein L20"/>
    <property type="match status" value="1"/>
</dbReference>
<comment type="function">
    <text evidence="7 8">Binds directly to 23S ribosomal RNA and is necessary for the in vitro assembly process of the 50S ribosomal subunit. It is not involved in the protein synthesizing functions of that subunit.</text>
</comment>
<evidence type="ECO:0000256" key="3">
    <source>
        <dbReference type="ARBA" id="ARBA00022884"/>
    </source>
</evidence>
<reference evidence="9 10" key="1">
    <citation type="submission" date="2019-01" db="EMBL/GenBank/DDBJ databases">
        <title>Geovibrio thiophilus DSM 11263, complete genome.</title>
        <authorList>
            <person name="Spring S."/>
            <person name="Bunk B."/>
            <person name="Sproer C."/>
        </authorList>
    </citation>
    <scope>NUCLEOTIDE SEQUENCE [LARGE SCALE GENOMIC DNA]</scope>
    <source>
        <strain evidence="9 10">DSM 11263</strain>
    </source>
</reference>
<dbReference type="OrthoDB" id="9808966at2"/>
<dbReference type="CDD" id="cd07026">
    <property type="entry name" value="Ribosomal_L20"/>
    <property type="match status" value="1"/>
</dbReference>
<evidence type="ECO:0000256" key="5">
    <source>
        <dbReference type="ARBA" id="ARBA00023274"/>
    </source>
</evidence>
<dbReference type="Gene3D" id="1.10.1900.20">
    <property type="entry name" value="Ribosomal protein L20"/>
    <property type="match status" value="1"/>
</dbReference>
<dbReference type="InterPro" id="IPR005813">
    <property type="entry name" value="Ribosomal_bL20"/>
</dbReference>
<organism evidence="9 10">
    <name type="scientific">Geovibrio thiophilus</name>
    <dbReference type="NCBI Taxonomy" id="139438"/>
    <lineage>
        <taxon>Bacteria</taxon>
        <taxon>Pseudomonadati</taxon>
        <taxon>Deferribacterota</taxon>
        <taxon>Deferribacteres</taxon>
        <taxon>Deferribacterales</taxon>
        <taxon>Geovibrionaceae</taxon>
        <taxon>Geovibrio</taxon>
    </lineage>
</organism>
<evidence type="ECO:0000256" key="2">
    <source>
        <dbReference type="ARBA" id="ARBA00022730"/>
    </source>
</evidence>
<dbReference type="PANTHER" id="PTHR10986">
    <property type="entry name" value="39S RIBOSOMAL PROTEIN L20"/>
    <property type="match status" value="1"/>
</dbReference>
<dbReference type="KEGG" id="gtl:EP073_10675"/>
<comment type="similarity">
    <text evidence="1 7 8">Belongs to the bacterial ribosomal protein bL20 family.</text>
</comment>
<keyword evidence="2 7" id="KW-0699">rRNA-binding</keyword>
<dbReference type="GO" id="GO:1990904">
    <property type="term" value="C:ribonucleoprotein complex"/>
    <property type="evidence" value="ECO:0007669"/>
    <property type="project" value="UniProtKB-KW"/>
</dbReference>
<evidence type="ECO:0000313" key="10">
    <source>
        <dbReference type="Proteomes" id="UP000287502"/>
    </source>
</evidence>